<name>A0ABP8KQV0_9BACT</name>
<evidence type="ECO:0008006" key="3">
    <source>
        <dbReference type="Google" id="ProtNLM"/>
    </source>
</evidence>
<proteinExistence type="predicted"/>
<dbReference type="PROSITE" id="PS51257">
    <property type="entry name" value="PROKAR_LIPOPROTEIN"/>
    <property type="match status" value="1"/>
</dbReference>
<organism evidence="1 2">
    <name type="scientific">Nibrella viscosa</name>
    <dbReference type="NCBI Taxonomy" id="1084524"/>
    <lineage>
        <taxon>Bacteria</taxon>
        <taxon>Pseudomonadati</taxon>
        <taxon>Bacteroidota</taxon>
        <taxon>Cytophagia</taxon>
        <taxon>Cytophagales</taxon>
        <taxon>Spirosomataceae</taxon>
        <taxon>Nibrella</taxon>
    </lineage>
</organism>
<reference evidence="2" key="1">
    <citation type="journal article" date="2019" name="Int. J. Syst. Evol. Microbiol.">
        <title>The Global Catalogue of Microorganisms (GCM) 10K type strain sequencing project: providing services to taxonomists for standard genome sequencing and annotation.</title>
        <authorList>
            <consortium name="The Broad Institute Genomics Platform"/>
            <consortium name="The Broad Institute Genome Sequencing Center for Infectious Disease"/>
            <person name="Wu L."/>
            <person name="Ma J."/>
        </authorList>
    </citation>
    <scope>NUCLEOTIDE SEQUENCE [LARGE SCALE GENOMIC DNA]</scope>
    <source>
        <strain evidence="2">JCM 17925</strain>
    </source>
</reference>
<comment type="caution">
    <text evidence="1">The sequence shown here is derived from an EMBL/GenBank/DDBJ whole genome shotgun (WGS) entry which is preliminary data.</text>
</comment>
<keyword evidence="2" id="KW-1185">Reference proteome</keyword>
<dbReference type="EMBL" id="BAABHB010000010">
    <property type="protein sequence ID" value="GAA4412936.1"/>
    <property type="molecule type" value="Genomic_DNA"/>
</dbReference>
<dbReference type="RefSeq" id="WP_345269798.1">
    <property type="nucleotide sequence ID" value="NZ_BAABHB010000010.1"/>
</dbReference>
<sequence>MKKLLYLLFVPLTFTACKKDSEADPDPGARVAGTYQVSYISQEVTGTPKVELSLPVVVGGQTIASGTATVTRKSENFIDGNLVVKVQGNPDQAVPLTNVEVKRNGSTYDLLLGTNKIGTADGTNLDVDISQPASGTSPAIRLTFKAKKP</sequence>
<evidence type="ECO:0000313" key="2">
    <source>
        <dbReference type="Proteomes" id="UP001500936"/>
    </source>
</evidence>
<evidence type="ECO:0000313" key="1">
    <source>
        <dbReference type="EMBL" id="GAA4412936.1"/>
    </source>
</evidence>
<accession>A0ABP8KQV0</accession>
<protein>
    <recommendedName>
        <fullName evidence="3">Lipocalin-like domain-containing protein</fullName>
    </recommendedName>
</protein>
<dbReference type="Proteomes" id="UP001500936">
    <property type="component" value="Unassembled WGS sequence"/>
</dbReference>
<gene>
    <name evidence="1" type="ORF">GCM10023187_40650</name>
</gene>